<dbReference type="InterPro" id="IPR016186">
    <property type="entry name" value="C-type_lectin-like/link_sf"/>
</dbReference>
<dbReference type="PROSITE" id="PS00615">
    <property type="entry name" value="C_TYPE_LECTIN_1"/>
    <property type="match status" value="1"/>
</dbReference>
<organism evidence="4 5">
    <name type="scientific">Elysia chlorotica</name>
    <name type="common">Eastern emerald elysia</name>
    <name type="synonym">Sea slug</name>
    <dbReference type="NCBI Taxonomy" id="188477"/>
    <lineage>
        <taxon>Eukaryota</taxon>
        <taxon>Metazoa</taxon>
        <taxon>Spiralia</taxon>
        <taxon>Lophotrochozoa</taxon>
        <taxon>Mollusca</taxon>
        <taxon>Gastropoda</taxon>
        <taxon>Heterobranchia</taxon>
        <taxon>Euthyneura</taxon>
        <taxon>Panpulmonata</taxon>
        <taxon>Sacoglossa</taxon>
        <taxon>Placobranchoidea</taxon>
        <taxon>Plakobranchidae</taxon>
        <taxon>Elysia</taxon>
    </lineage>
</organism>
<dbReference type="CDD" id="cd00037">
    <property type="entry name" value="CLECT"/>
    <property type="match status" value="2"/>
</dbReference>
<protein>
    <recommendedName>
        <fullName evidence="3">C-type lectin domain-containing protein</fullName>
    </recommendedName>
</protein>
<name>A0A433SMU8_ELYCH</name>
<evidence type="ECO:0000313" key="4">
    <source>
        <dbReference type="EMBL" id="RUS70475.1"/>
    </source>
</evidence>
<sequence length="417" mass="46443">MYMQSWVNFPSFKISIYSCVLTHLCSAFIVNCQPGWTASKFSGSCVKLYTVAKTWEESRDSCKKEGADLLRILDSEMNAFIATLLTHESSPAYIGLKRFQFQRIFTWRNPNNQANYISMSAVVLAQQLKTTSCVVIDNSNSLTWMVSDCSTSFPYFCEKGPEICPASWTPSWHSGTCIKLYRIEKDWFQARGICHRQGAELVTILEDKMDRFIDDQVSSDIDNSYWIGLNDLAFEGEFMWPNRSLKVDYTRWASHQPKIPGDQHNCVMINYRGRASHPGWHDTVCALHKFFICEQVSTCDKGSFGKTCSLTCDSRCNPPDGCKKNGDCISCLPGLKGLRCQDACHPGTYGESCSGMCSLHCADSVTGCDKTNGTCLQGCREGYEGACVIHAVRTELTVPTAPPSAASTAGVHRMTVT</sequence>
<dbReference type="InterPro" id="IPR001304">
    <property type="entry name" value="C-type_lectin-like"/>
</dbReference>
<dbReference type="Pfam" id="PF00059">
    <property type="entry name" value="Lectin_C"/>
    <property type="match status" value="2"/>
</dbReference>
<dbReference type="InterPro" id="IPR018378">
    <property type="entry name" value="C-type_lectin_CS"/>
</dbReference>
<dbReference type="SMART" id="SM00034">
    <property type="entry name" value="CLECT"/>
    <property type="match status" value="2"/>
</dbReference>
<dbReference type="EMBL" id="RQTK01001401">
    <property type="protein sequence ID" value="RUS70475.1"/>
    <property type="molecule type" value="Genomic_DNA"/>
</dbReference>
<comment type="caution">
    <text evidence="4">The sequence shown here is derived from an EMBL/GenBank/DDBJ whole genome shotgun (WGS) entry which is preliminary data.</text>
</comment>
<feature type="chain" id="PRO_5019407660" description="C-type lectin domain-containing protein" evidence="2">
    <location>
        <begin position="28"/>
        <end position="417"/>
    </location>
</feature>
<dbReference type="InterPro" id="IPR016187">
    <property type="entry name" value="CTDL_fold"/>
</dbReference>
<feature type="signal peptide" evidence="2">
    <location>
        <begin position="1"/>
        <end position="27"/>
    </location>
</feature>
<proteinExistence type="predicted"/>
<dbReference type="InterPro" id="IPR050111">
    <property type="entry name" value="C-type_lectin/snaclec_domain"/>
</dbReference>
<evidence type="ECO:0000256" key="2">
    <source>
        <dbReference type="SAM" id="SignalP"/>
    </source>
</evidence>
<keyword evidence="1" id="KW-1015">Disulfide bond</keyword>
<dbReference type="Proteomes" id="UP000271974">
    <property type="component" value="Unassembled WGS sequence"/>
</dbReference>
<dbReference type="AlphaFoldDB" id="A0A433SMU8"/>
<keyword evidence="2" id="KW-0732">Signal</keyword>
<dbReference type="OrthoDB" id="6114996at2759"/>
<evidence type="ECO:0000256" key="1">
    <source>
        <dbReference type="ARBA" id="ARBA00023157"/>
    </source>
</evidence>
<dbReference type="PANTHER" id="PTHR22803">
    <property type="entry name" value="MANNOSE, PHOSPHOLIPASE, LECTIN RECEPTOR RELATED"/>
    <property type="match status" value="1"/>
</dbReference>
<evidence type="ECO:0000259" key="3">
    <source>
        <dbReference type="PROSITE" id="PS50041"/>
    </source>
</evidence>
<evidence type="ECO:0000313" key="5">
    <source>
        <dbReference type="Proteomes" id="UP000271974"/>
    </source>
</evidence>
<reference evidence="4 5" key="1">
    <citation type="submission" date="2019-01" db="EMBL/GenBank/DDBJ databases">
        <title>A draft genome assembly of the solar-powered sea slug Elysia chlorotica.</title>
        <authorList>
            <person name="Cai H."/>
            <person name="Li Q."/>
            <person name="Fang X."/>
            <person name="Li J."/>
            <person name="Curtis N.E."/>
            <person name="Altenburger A."/>
            <person name="Shibata T."/>
            <person name="Feng M."/>
            <person name="Maeda T."/>
            <person name="Schwartz J.A."/>
            <person name="Shigenobu S."/>
            <person name="Lundholm N."/>
            <person name="Nishiyama T."/>
            <person name="Yang H."/>
            <person name="Hasebe M."/>
            <person name="Li S."/>
            <person name="Pierce S.K."/>
            <person name="Wang J."/>
        </authorList>
    </citation>
    <scope>NUCLEOTIDE SEQUENCE [LARGE SCALE GENOMIC DNA]</scope>
    <source>
        <strain evidence="4">EC2010</strain>
        <tissue evidence="4">Whole organism of an adult</tissue>
    </source>
</reference>
<dbReference type="SUPFAM" id="SSF56436">
    <property type="entry name" value="C-type lectin-like"/>
    <property type="match status" value="2"/>
</dbReference>
<gene>
    <name evidence="4" type="ORF">EGW08_021766</name>
</gene>
<dbReference type="Gene3D" id="3.10.100.10">
    <property type="entry name" value="Mannose-Binding Protein A, subunit A"/>
    <property type="match status" value="2"/>
</dbReference>
<keyword evidence="5" id="KW-1185">Reference proteome</keyword>
<accession>A0A433SMU8</accession>
<feature type="domain" description="C-type lectin" evidence="3">
    <location>
        <begin position="173"/>
        <end position="294"/>
    </location>
</feature>
<feature type="domain" description="C-type lectin" evidence="3">
    <location>
        <begin position="41"/>
        <end position="158"/>
    </location>
</feature>
<dbReference type="PROSITE" id="PS50041">
    <property type="entry name" value="C_TYPE_LECTIN_2"/>
    <property type="match status" value="2"/>
</dbReference>